<keyword evidence="11" id="KW-1185">Reference proteome</keyword>
<dbReference type="SUPFAM" id="SSF57667">
    <property type="entry name" value="beta-beta-alpha zinc fingers"/>
    <property type="match status" value="3"/>
</dbReference>
<dbReference type="GO" id="GO:0000978">
    <property type="term" value="F:RNA polymerase II cis-regulatory region sequence-specific DNA binding"/>
    <property type="evidence" value="ECO:0007669"/>
    <property type="project" value="TreeGrafter"/>
</dbReference>
<evidence type="ECO:0000256" key="4">
    <source>
        <dbReference type="ARBA" id="ARBA00022771"/>
    </source>
</evidence>
<evidence type="ECO:0000256" key="6">
    <source>
        <dbReference type="ARBA" id="ARBA00023125"/>
    </source>
</evidence>
<evidence type="ECO:0000256" key="7">
    <source>
        <dbReference type="ARBA" id="ARBA00023242"/>
    </source>
</evidence>
<dbReference type="InterPro" id="IPR013087">
    <property type="entry name" value="Znf_C2H2_type"/>
</dbReference>
<organism evidence="10 11">
    <name type="scientific">Elaphomyces granulatus</name>
    <dbReference type="NCBI Taxonomy" id="519963"/>
    <lineage>
        <taxon>Eukaryota</taxon>
        <taxon>Fungi</taxon>
        <taxon>Dikarya</taxon>
        <taxon>Ascomycota</taxon>
        <taxon>Pezizomycotina</taxon>
        <taxon>Eurotiomycetes</taxon>
        <taxon>Eurotiomycetidae</taxon>
        <taxon>Eurotiales</taxon>
        <taxon>Elaphomycetaceae</taxon>
        <taxon>Elaphomyces</taxon>
    </lineage>
</organism>
<keyword evidence="4 8" id="KW-0863">Zinc-finger</keyword>
<evidence type="ECO:0000256" key="2">
    <source>
        <dbReference type="ARBA" id="ARBA00022723"/>
    </source>
</evidence>
<feature type="domain" description="C2H2-type" evidence="9">
    <location>
        <begin position="203"/>
        <end position="233"/>
    </location>
</feature>
<keyword evidence="5" id="KW-0862">Zinc</keyword>
<evidence type="ECO:0000256" key="1">
    <source>
        <dbReference type="ARBA" id="ARBA00004123"/>
    </source>
</evidence>
<feature type="domain" description="C2H2-type" evidence="9">
    <location>
        <begin position="146"/>
        <end position="172"/>
    </location>
</feature>
<keyword evidence="7" id="KW-0539">Nucleus</keyword>
<sequence>MSSRCVLCDRSFDSDEVLQQHKRDSAAHAFDCTTCDRHYASDRALQQHLRDSPVHALSFDCDDCDRSFDSEEALQQHLRDSPTHGPSFVCETCDRAFGSEEALEQHLRDSPVHAPSFDCDDCDRSFDGEEALQQHLRDSPAHAPSFVCETCDRAFGSEEALEQHLQDSPAHAPYCETCDRPFGSEEALEQHLRDSPLHAPRSFKCETCDRYFGNEEALEQHLRDSQIHQQDSETPLDVFFRSFPTFDYSPSLPPTTSYTNLRKHEGLRRGSAASNDAWSGYQDALESELRMWYGAEDDLTAWHALCRAIGVEPLPQTCEKCEGAVRRTHVNIVDLIEWGRRRGNTMERVQTFRNEEDLGAYTRNTGKIFRNTLDQEDGNVVLRHLLRKIF</sequence>
<dbReference type="Pfam" id="PF12171">
    <property type="entry name" value="zf-C2H2_jaz"/>
    <property type="match status" value="2"/>
</dbReference>
<dbReference type="GO" id="GO:0003700">
    <property type="term" value="F:DNA-binding transcription factor activity"/>
    <property type="evidence" value="ECO:0007669"/>
    <property type="project" value="TreeGrafter"/>
</dbReference>
<feature type="domain" description="C2H2-type" evidence="9">
    <location>
        <begin position="30"/>
        <end position="56"/>
    </location>
</feature>
<dbReference type="Pfam" id="PF12874">
    <property type="entry name" value="zf-met"/>
    <property type="match status" value="3"/>
</dbReference>
<protein>
    <recommendedName>
        <fullName evidence="9">C2H2-type domain-containing protein</fullName>
    </recommendedName>
</protein>
<feature type="domain" description="C2H2-type" evidence="9">
    <location>
        <begin position="59"/>
        <end position="84"/>
    </location>
</feature>
<evidence type="ECO:0000313" key="11">
    <source>
        <dbReference type="Proteomes" id="UP000243515"/>
    </source>
</evidence>
<dbReference type="GO" id="GO:0008270">
    <property type="term" value="F:zinc ion binding"/>
    <property type="evidence" value="ECO:0007669"/>
    <property type="project" value="UniProtKB-KW"/>
</dbReference>
<evidence type="ECO:0000259" key="9">
    <source>
        <dbReference type="PROSITE" id="PS50157"/>
    </source>
</evidence>
<proteinExistence type="predicted"/>
<keyword evidence="2" id="KW-0479">Metal-binding</keyword>
<comment type="caution">
    <text evidence="10">The sequence shown here is derived from an EMBL/GenBank/DDBJ whole genome shotgun (WGS) entry which is preliminary data.</text>
</comment>
<keyword evidence="6" id="KW-0238">DNA-binding</keyword>
<reference evidence="10 11" key="1">
    <citation type="journal article" date="2015" name="Environ. Microbiol.">
        <title>Metagenome sequence of Elaphomyces granulatus from sporocarp tissue reveals Ascomycota ectomycorrhizal fingerprints of genome expansion and a Proteobacteria-rich microbiome.</title>
        <authorList>
            <person name="Quandt C.A."/>
            <person name="Kohler A."/>
            <person name="Hesse C.N."/>
            <person name="Sharpton T.J."/>
            <person name="Martin F."/>
            <person name="Spatafora J.W."/>
        </authorList>
    </citation>
    <scope>NUCLEOTIDE SEQUENCE [LARGE SCALE GENOMIC DNA]</scope>
    <source>
        <strain evidence="10 11">OSC145934</strain>
    </source>
</reference>
<evidence type="ECO:0000256" key="8">
    <source>
        <dbReference type="PROSITE-ProRule" id="PRU00042"/>
    </source>
</evidence>
<dbReference type="Proteomes" id="UP000243515">
    <property type="component" value="Unassembled WGS sequence"/>
</dbReference>
<gene>
    <name evidence="10" type="ORF">Egran_00795</name>
</gene>
<dbReference type="Pfam" id="PF00096">
    <property type="entry name" value="zf-C2H2"/>
    <property type="match status" value="2"/>
</dbReference>
<name>A0A232M520_9EURO</name>
<accession>A0A232M520</accession>
<dbReference type="EMBL" id="NPHW01002460">
    <property type="protein sequence ID" value="OXV11438.1"/>
    <property type="molecule type" value="Genomic_DNA"/>
</dbReference>
<dbReference type="PANTHER" id="PTHR24390">
    <property type="entry name" value="ZINC FINGER PROTEIN"/>
    <property type="match status" value="1"/>
</dbReference>
<dbReference type="OrthoDB" id="6105938at2759"/>
<dbReference type="InterPro" id="IPR036236">
    <property type="entry name" value="Znf_C2H2_sf"/>
</dbReference>
<evidence type="ECO:0000256" key="5">
    <source>
        <dbReference type="ARBA" id="ARBA00022833"/>
    </source>
</evidence>
<dbReference type="SMART" id="SM00355">
    <property type="entry name" value="ZnF_C2H2"/>
    <property type="match status" value="8"/>
</dbReference>
<evidence type="ECO:0000313" key="10">
    <source>
        <dbReference type="EMBL" id="OXV11438.1"/>
    </source>
</evidence>
<dbReference type="PROSITE" id="PS50157">
    <property type="entry name" value="ZINC_FINGER_C2H2_2"/>
    <property type="match status" value="8"/>
</dbReference>
<keyword evidence="3" id="KW-0677">Repeat</keyword>
<dbReference type="GO" id="GO:0006357">
    <property type="term" value="P:regulation of transcription by RNA polymerase II"/>
    <property type="evidence" value="ECO:0007669"/>
    <property type="project" value="TreeGrafter"/>
</dbReference>
<dbReference type="Gene3D" id="3.30.160.60">
    <property type="entry name" value="Classic Zinc Finger"/>
    <property type="match status" value="4"/>
</dbReference>
<feature type="domain" description="C2H2-type" evidence="9">
    <location>
        <begin position="3"/>
        <end position="33"/>
    </location>
</feature>
<dbReference type="InterPro" id="IPR022755">
    <property type="entry name" value="Znf_C2H2_jaz"/>
</dbReference>
<feature type="domain" description="C2H2-type" evidence="9">
    <location>
        <begin position="88"/>
        <end position="114"/>
    </location>
</feature>
<comment type="subcellular location">
    <subcellularLocation>
        <location evidence="1">Nucleus</location>
    </subcellularLocation>
</comment>
<evidence type="ECO:0000256" key="3">
    <source>
        <dbReference type="ARBA" id="ARBA00022737"/>
    </source>
</evidence>
<feature type="domain" description="C2H2-type" evidence="9">
    <location>
        <begin position="117"/>
        <end position="143"/>
    </location>
</feature>
<dbReference type="AlphaFoldDB" id="A0A232M520"/>
<dbReference type="PANTHER" id="PTHR24390:SF159">
    <property type="entry name" value="GROWTH FACTOR INDEPENDENT 1 TRANSCRIPTIONAL REPRESSOR"/>
    <property type="match status" value="1"/>
</dbReference>
<dbReference type="GO" id="GO:0005634">
    <property type="term" value="C:nucleus"/>
    <property type="evidence" value="ECO:0007669"/>
    <property type="project" value="UniProtKB-SubCell"/>
</dbReference>
<feature type="domain" description="C2H2-type" evidence="9">
    <location>
        <begin position="173"/>
        <end position="203"/>
    </location>
</feature>